<protein>
    <submittedName>
        <fullName evidence="3">Uncharacterized protein</fullName>
    </submittedName>
</protein>
<proteinExistence type="predicted"/>
<dbReference type="AlphaFoldDB" id="A0A915DP72"/>
<organism evidence="2 3">
    <name type="scientific">Ditylenchus dipsaci</name>
    <dbReference type="NCBI Taxonomy" id="166011"/>
    <lineage>
        <taxon>Eukaryota</taxon>
        <taxon>Metazoa</taxon>
        <taxon>Ecdysozoa</taxon>
        <taxon>Nematoda</taxon>
        <taxon>Chromadorea</taxon>
        <taxon>Rhabditida</taxon>
        <taxon>Tylenchina</taxon>
        <taxon>Tylenchomorpha</taxon>
        <taxon>Sphaerularioidea</taxon>
        <taxon>Anguinidae</taxon>
        <taxon>Anguininae</taxon>
        <taxon>Ditylenchus</taxon>
    </lineage>
</organism>
<accession>A0A915DP72</accession>
<keyword evidence="2" id="KW-1185">Reference proteome</keyword>
<feature type="signal peptide" evidence="1">
    <location>
        <begin position="1"/>
        <end position="16"/>
    </location>
</feature>
<evidence type="ECO:0000313" key="2">
    <source>
        <dbReference type="Proteomes" id="UP000887574"/>
    </source>
</evidence>
<reference evidence="3" key="1">
    <citation type="submission" date="2022-11" db="UniProtKB">
        <authorList>
            <consortium name="WormBaseParasite"/>
        </authorList>
    </citation>
    <scope>IDENTIFICATION</scope>
</reference>
<dbReference type="WBParaSite" id="jg22080">
    <property type="protein sequence ID" value="jg22080"/>
    <property type="gene ID" value="jg22080"/>
</dbReference>
<evidence type="ECO:0000256" key="1">
    <source>
        <dbReference type="SAM" id="SignalP"/>
    </source>
</evidence>
<feature type="chain" id="PRO_5037816522" evidence="1">
    <location>
        <begin position="17"/>
        <end position="226"/>
    </location>
</feature>
<sequence length="226" mass="24570">MLLYQAILLHFASIWTDWLQPGHDDHFPCPQTNGLCSASTHLFGAIHSDTYLLVGLLQKVLPANLAGRFEDARRSLNNSQKFFIFLFRSVYAGLLNTSRCPYVAVDVCEAEVVGQSANGLFEAGGKWYGLHNDTPLLPLSSDLGGGAASLAANKWLVAVGKGRRGGRCPLLADFFAAGRVDCCWYSLLLQLPPLQHSQIGGKHRELGCVQAVPLAQACDMHAFNKS</sequence>
<dbReference type="Proteomes" id="UP000887574">
    <property type="component" value="Unplaced"/>
</dbReference>
<evidence type="ECO:0000313" key="3">
    <source>
        <dbReference type="WBParaSite" id="jg22080"/>
    </source>
</evidence>
<keyword evidence="1" id="KW-0732">Signal</keyword>
<name>A0A915DP72_9BILA</name>